<feature type="compositionally biased region" description="Basic and acidic residues" evidence="1">
    <location>
        <begin position="19"/>
        <end position="31"/>
    </location>
</feature>
<keyword evidence="3" id="KW-1185">Reference proteome</keyword>
<name>A0ABD0Z115_9HEMI</name>
<reference evidence="2 3" key="1">
    <citation type="submission" date="2024-07" db="EMBL/GenBank/DDBJ databases">
        <title>Chromosome-level genome assembly of the water stick insect Ranatra chinensis (Heteroptera: Nepidae).</title>
        <authorList>
            <person name="Liu X."/>
        </authorList>
    </citation>
    <scope>NUCLEOTIDE SEQUENCE [LARGE SCALE GENOMIC DNA]</scope>
    <source>
        <strain evidence="2">Cailab_2021Rc</strain>
        <tissue evidence="2">Muscle</tissue>
    </source>
</reference>
<feature type="region of interest" description="Disordered" evidence="1">
    <location>
        <begin position="1"/>
        <end position="42"/>
    </location>
</feature>
<organism evidence="2 3">
    <name type="scientific">Ranatra chinensis</name>
    <dbReference type="NCBI Taxonomy" id="642074"/>
    <lineage>
        <taxon>Eukaryota</taxon>
        <taxon>Metazoa</taxon>
        <taxon>Ecdysozoa</taxon>
        <taxon>Arthropoda</taxon>
        <taxon>Hexapoda</taxon>
        <taxon>Insecta</taxon>
        <taxon>Pterygota</taxon>
        <taxon>Neoptera</taxon>
        <taxon>Paraneoptera</taxon>
        <taxon>Hemiptera</taxon>
        <taxon>Heteroptera</taxon>
        <taxon>Panheteroptera</taxon>
        <taxon>Nepomorpha</taxon>
        <taxon>Nepidae</taxon>
        <taxon>Ranatrinae</taxon>
        <taxon>Ranatra</taxon>
    </lineage>
</organism>
<dbReference type="Proteomes" id="UP001558652">
    <property type="component" value="Unassembled WGS sequence"/>
</dbReference>
<evidence type="ECO:0000256" key="1">
    <source>
        <dbReference type="SAM" id="MobiDB-lite"/>
    </source>
</evidence>
<sequence length="195" mass="22164">MASKEQETTELFNRKTSTKRADGSRRYRERFVSPSKATGGGVNAAQKNKEVLKINALTFGFPNRIRLVAIFGCAVGATTHDSRLVKVVTSRNLFGKRYSEQETRDYAVVLFNESKDYLLYLHISFESDYSFVLFQIVLCLMMAYTSVCLPEPEPQWGRRYGMGWGRGYMGWGRGYGGRGYMGYGRGYGGWGRRYG</sequence>
<evidence type="ECO:0000313" key="2">
    <source>
        <dbReference type="EMBL" id="KAL1129104.1"/>
    </source>
</evidence>
<accession>A0ABD0Z115</accession>
<dbReference type="AlphaFoldDB" id="A0ABD0Z115"/>
<protein>
    <submittedName>
        <fullName evidence="2">Uncharacterized protein</fullName>
    </submittedName>
</protein>
<dbReference type="EMBL" id="JBFDAA010000009">
    <property type="protein sequence ID" value="KAL1129104.1"/>
    <property type="molecule type" value="Genomic_DNA"/>
</dbReference>
<evidence type="ECO:0000313" key="3">
    <source>
        <dbReference type="Proteomes" id="UP001558652"/>
    </source>
</evidence>
<comment type="caution">
    <text evidence="2">The sequence shown here is derived from an EMBL/GenBank/DDBJ whole genome shotgun (WGS) entry which is preliminary data.</text>
</comment>
<proteinExistence type="predicted"/>
<gene>
    <name evidence="2" type="ORF">AAG570_013635</name>
</gene>